<dbReference type="RefSeq" id="WP_107782955.1">
    <property type="nucleotide sequence ID" value="NZ_QBKG01000026.1"/>
</dbReference>
<gene>
    <name evidence="3" type="ORF">C8P65_12614</name>
</gene>
<feature type="transmembrane region" description="Helical" evidence="1">
    <location>
        <begin position="38"/>
        <end position="56"/>
    </location>
</feature>
<dbReference type="EMBL" id="QBKG01000026">
    <property type="protein sequence ID" value="PTX00294.1"/>
    <property type="molecule type" value="Genomic_DNA"/>
</dbReference>
<dbReference type="InterPro" id="IPR052734">
    <property type="entry name" value="Nod_factor_acetyltransferase"/>
</dbReference>
<name>A0A2T5XRL8_9FLAO</name>
<dbReference type="InterPro" id="IPR002656">
    <property type="entry name" value="Acyl_transf_3_dom"/>
</dbReference>
<feature type="transmembrane region" description="Helical" evidence="1">
    <location>
        <begin position="7"/>
        <end position="26"/>
    </location>
</feature>
<dbReference type="Proteomes" id="UP000243985">
    <property type="component" value="Unassembled WGS sequence"/>
</dbReference>
<keyword evidence="3" id="KW-0808">Transferase</keyword>
<feature type="transmembrane region" description="Helical" evidence="1">
    <location>
        <begin position="72"/>
        <end position="90"/>
    </location>
</feature>
<accession>A0A2T5XRL8</accession>
<reference evidence="3 4" key="1">
    <citation type="submission" date="2018-04" db="EMBL/GenBank/DDBJ databases">
        <title>Genomic Encyclopedia of Archaeal and Bacterial Type Strains, Phase II (KMG-II): from individual species to whole genera.</title>
        <authorList>
            <person name="Goeker M."/>
        </authorList>
    </citation>
    <scope>NUCLEOTIDE SEQUENCE [LARGE SCALE GENOMIC DNA]</scope>
    <source>
        <strain evidence="3 4">DSM 22902</strain>
    </source>
</reference>
<feature type="transmembrane region" description="Helical" evidence="1">
    <location>
        <begin position="291"/>
        <end position="309"/>
    </location>
</feature>
<keyword evidence="1" id="KW-1133">Transmembrane helix</keyword>
<organism evidence="3 4">
    <name type="scientific">Capnocytophaga leadbetteri</name>
    <dbReference type="NCBI Taxonomy" id="327575"/>
    <lineage>
        <taxon>Bacteria</taxon>
        <taxon>Pseudomonadati</taxon>
        <taxon>Bacteroidota</taxon>
        <taxon>Flavobacteriia</taxon>
        <taxon>Flavobacteriales</taxon>
        <taxon>Flavobacteriaceae</taxon>
        <taxon>Capnocytophaga</taxon>
    </lineage>
</organism>
<comment type="caution">
    <text evidence="3">The sequence shown here is derived from an EMBL/GenBank/DDBJ whole genome shotgun (WGS) entry which is preliminary data.</text>
</comment>
<dbReference type="PANTHER" id="PTHR37312:SF1">
    <property type="entry name" value="MEMBRANE-BOUND ACYLTRANSFERASE YKRP-RELATED"/>
    <property type="match status" value="1"/>
</dbReference>
<feature type="transmembrane region" description="Helical" evidence="1">
    <location>
        <begin position="135"/>
        <end position="152"/>
    </location>
</feature>
<keyword evidence="1" id="KW-0472">Membrane</keyword>
<dbReference type="PANTHER" id="PTHR37312">
    <property type="entry name" value="MEMBRANE-BOUND ACYLTRANSFERASE YKRP-RELATED"/>
    <property type="match status" value="1"/>
</dbReference>
<feature type="transmembrane region" description="Helical" evidence="1">
    <location>
        <begin position="158"/>
        <end position="175"/>
    </location>
</feature>
<dbReference type="GeneID" id="84581681"/>
<feature type="transmembrane region" description="Helical" evidence="1">
    <location>
        <begin position="187"/>
        <end position="205"/>
    </location>
</feature>
<feature type="domain" description="Acyltransferase 3" evidence="2">
    <location>
        <begin position="5"/>
        <end position="306"/>
    </location>
</feature>
<dbReference type="GO" id="GO:0016747">
    <property type="term" value="F:acyltransferase activity, transferring groups other than amino-acyl groups"/>
    <property type="evidence" value="ECO:0007669"/>
    <property type="project" value="InterPro"/>
</dbReference>
<sequence length="326" mass="38976">MRNIHIDLLKGFAIVLVVVGHSIQTLTNDDLENPLFKFIYAFHMPLFMFLSGYVCFKPQGEKYINLKKRFKTLIIPFFVWWIISDIYAFIFHKDIISLIDLLANPDKGLWFLWVLFFLCAFLQISFTISKKYEEIVMFLITICLAIIHFTPYGRYLGISLMLWHIVFFSFGYIFHKHESLFTPYRHSWGVISILIFSFTVPFWHFGSSFTFMESYSFPTWSKSVLYLFFRYLIPISGILSFYYIFNLFSFQRKWIKLILYIAPITLEIYAIHYYFLYLFHSILFEANSINLYLKVVLLSFIALMGSLFVQKLISKNKYINRLFFGK</sequence>
<feature type="transmembrane region" description="Helical" evidence="1">
    <location>
        <begin position="225"/>
        <end position="245"/>
    </location>
</feature>
<evidence type="ECO:0000313" key="3">
    <source>
        <dbReference type="EMBL" id="PTX00294.1"/>
    </source>
</evidence>
<evidence type="ECO:0000256" key="1">
    <source>
        <dbReference type="SAM" id="Phobius"/>
    </source>
</evidence>
<proteinExistence type="predicted"/>
<protein>
    <submittedName>
        <fullName evidence="3">Fucose 4-O-acetylase-like acetyltransferase</fullName>
    </submittedName>
</protein>
<feature type="transmembrane region" description="Helical" evidence="1">
    <location>
        <begin position="257"/>
        <end position="279"/>
    </location>
</feature>
<evidence type="ECO:0000259" key="2">
    <source>
        <dbReference type="Pfam" id="PF01757"/>
    </source>
</evidence>
<dbReference type="AlphaFoldDB" id="A0A2T5XRL8"/>
<dbReference type="Pfam" id="PF01757">
    <property type="entry name" value="Acyl_transf_3"/>
    <property type="match status" value="1"/>
</dbReference>
<keyword evidence="1" id="KW-0812">Transmembrane</keyword>
<evidence type="ECO:0000313" key="4">
    <source>
        <dbReference type="Proteomes" id="UP000243985"/>
    </source>
</evidence>
<feature type="transmembrane region" description="Helical" evidence="1">
    <location>
        <begin position="110"/>
        <end position="128"/>
    </location>
</feature>